<gene>
    <name evidence="1" type="ORF">P344_06425</name>
</gene>
<reference evidence="1 2" key="1">
    <citation type="submission" date="2013-09" db="EMBL/GenBank/DDBJ databases">
        <title>Complete genome sequence of Spiroplasma mirum suckling mouse cataract agent.</title>
        <authorList>
            <person name="Landry C.A."/>
            <person name="Bastian F.O."/>
            <person name="Thune R.L."/>
        </authorList>
    </citation>
    <scope>NUCLEOTIDE SEQUENCE [LARGE SCALE GENOMIC DNA]</scope>
    <source>
        <strain evidence="1 2">SMCA</strain>
    </source>
</reference>
<dbReference type="KEGG" id="smia:P344_06425"/>
<proteinExistence type="predicted"/>
<evidence type="ECO:0000313" key="2">
    <source>
        <dbReference type="Proteomes" id="UP000019260"/>
    </source>
</evidence>
<dbReference type="HOGENOM" id="CLU_2556591_0_0_14"/>
<dbReference type="Proteomes" id="UP000019260">
    <property type="component" value="Chromosome"/>
</dbReference>
<accession>W0GMG5</accession>
<protein>
    <submittedName>
        <fullName evidence="1">Uncharacterized protein</fullName>
    </submittedName>
</protein>
<keyword evidence="2" id="KW-1185">Reference proteome</keyword>
<evidence type="ECO:0000313" key="1">
    <source>
        <dbReference type="EMBL" id="AHI58588.1"/>
    </source>
</evidence>
<dbReference type="KEGG" id="smir:SMM_1079"/>
<dbReference type="AlphaFoldDB" id="W0GMG5"/>
<dbReference type="PATRIC" id="fig|838561.3.peg.1232"/>
<dbReference type="RefSeq" id="WP_025317814.1">
    <property type="nucleotide sequence ID" value="NZ_CP002082.1"/>
</dbReference>
<name>W0GMG5_9MOLU</name>
<organism evidence="1 2">
    <name type="scientific">Spiroplasma mirum ATCC 29335</name>
    <dbReference type="NCBI Taxonomy" id="838561"/>
    <lineage>
        <taxon>Bacteria</taxon>
        <taxon>Bacillati</taxon>
        <taxon>Mycoplasmatota</taxon>
        <taxon>Mollicutes</taxon>
        <taxon>Entomoplasmatales</taxon>
        <taxon>Spiroplasmataceae</taxon>
        <taxon>Spiroplasma</taxon>
    </lineage>
</organism>
<dbReference type="EMBL" id="CP006720">
    <property type="protein sequence ID" value="AHI58588.1"/>
    <property type="molecule type" value="Genomic_DNA"/>
</dbReference>
<sequence length="82" mass="9426">MLLNNSSGIKNLFKELNNETEKLSLIIDELAWELKTNQINLLNLINSFLNKNSDNLSLASQQVHSLVKPVKFKNILNLQKNY</sequence>
<dbReference type="STRING" id="838561.P344_06425"/>